<gene>
    <name evidence="10" type="ORF">EJ05DRAFT_438508</name>
</gene>
<keyword evidence="4" id="KW-0418">Kinase</keyword>
<dbReference type="SMART" id="SM00220">
    <property type="entry name" value="S_TKc"/>
    <property type="match status" value="1"/>
</dbReference>
<keyword evidence="11" id="KW-1185">Reference proteome</keyword>
<name>A0A6A6WB60_9PEZI</name>
<evidence type="ECO:0000256" key="4">
    <source>
        <dbReference type="ARBA" id="ARBA00022777"/>
    </source>
</evidence>
<dbReference type="SUPFAM" id="SSF56112">
    <property type="entry name" value="Protein kinase-like (PK-like)"/>
    <property type="match status" value="1"/>
</dbReference>
<dbReference type="OrthoDB" id="4062651at2759"/>
<evidence type="ECO:0000256" key="1">
    <source>
        <dbReference type="ARBA" id="ARBA00022527"/>
    </source>
</evidence>
<organism evidence="10 11">
    <name type="scientific">Pseudovirgaria hyperparasitica</name>
    <dbReference type="NCBI Taxonomy" id="470096"/>
    <lineage>
        <taxon>Eukaryota</taxon>
        <taxon>Fungi</taxon>
        <taxon>Dikarya</taxon>
        <taxon>Ascomycota</taxon>
        <taxon>Pezizomycotina</taxon>
        <taxon>Dothideomycetes</taxon>
        <taxon>Dothideomycetes incertae sedis</taxon>
        <taxon>Acrospermales</taxon>
        <taxon>Acrospermaceae</taxon>
        <taxon>Pseudovirgaria</taxon>
    </lineage>
</organism>
<keyword evidence="2" id="KW-0808">Transferase</keyword>
<sequence length="495" mass="55861">MGDIRNQLDSQKQVNNKPSSDQKYKSSNSLTRLQSATDTRPNKSKTFAFGKNKRPERQRSASTESIPKQSHDSDEPPVPLFGTFSKHAAEGTGMKARRLSTSLPDEFNVDYCELDTEFKRASLLPGKRGKRLGVGATAEVRIMQKKGYSEDLVAVKEYRLRDRTENEDEYLKKIKSEFSIAKALNHPNIVTTVRLCTHGKPARWNHVMEFCNHGELYALVERGLFKTHYSQGDRLCFFKQICRAVDYLHSHGIAHRDIKLENILMDKNGGLKLSDFGVSEVFCGEHPGLRASGGQCGKNMGEVRLCHPGLCGSLPYVSPEVLRKDVEYDPRLLDVWSTAIVFVTMTFGGSPWQSATEVDQYYVRFEAGWEAWLKEHPDGIIRNVLDSSPLVGPLFRRIEPPTMRKTILQMLHPDPSKRITMKEVVSSGFFLGLDCCTPESYENPNWGMNAAERGASRMAQLATRQIVKKHHHIPPKEVGKFSKGITHRFDMGDGT</sequence>
<feature type="binding site" evidence="6">
    <location>
        <position position="156"/>
    </location>
    <ligand>
        <name>ATP</name>
        <dbReference type="ChEBI" id="CHEBI:30616"/>
    </ligand>
</feature>
<dbReference type="Proteomes" id="UP000799437">
    <property type="component" value="Unassembled WGS sequence"/>
</dbReference>
<comment type="similarity">
    <text evidence="7">Belongs to the protein kinase superfamily.</text>
</comment>
<dbReference type="PROSITE" id="PS00108">
    <property type="entry name" value="PROTEIN_KINASE_ST"/>
    <property type="match status" value="1"/>
</dbReference>
<evidence type="ECO:0000313" key="11">
    <source>
        <dbReference type="Proteomes" id="UP000799437"/>
    </source>
</evidence>
<evidence type="ECO:0000256" key="7">
    <source>
        <dbReference type="RuleBase" id="RU000304"/>
    </source>
</evidence>
<evidence type="ECO:0000259" key="9">
    <source>
        <dbReference type="PROSITE" id="PS50011"/>
    </source>
</evidence>
<dbReference type="GO" id="GO:0005524">
    <property type="term" value="F:ATP binding"/>
    <property type="evidence" value="ECO:0007669"/>
    <property type="project" value="UniProtKB-UniRule"/>
</dbReference>
<evidence type="ECO:0000256" key="6">
    <source>
        <dbReference type="PROSITE-ProRule" id="PRU10141"/>
    </source>
</evidence>
<dbReference type="PANTHER" id="PTHR24345:SF91">
    <property type="entry name" value="SERINE_THREONINE-PROTEIN KINASE PLK4"/>
    <property type="match status" value="1"/>
</dbReference>
<dbReference type="GO" id="GO:0005634">
    <property type="term" value="C:nucleus"/>
    <property type="evidence" value="ECO:0007669"/>
    <property type="project" value="TreeGrafter"/>
</dbReference>
<evidence type="ECO:0000256" key="3">
    <source>
        <dbReference type="ARBA" id="ARBA00022741"/>
    </source>
</evidence>
<dbReference type="EMBL" id="ML996571">
    <property type="protein sequence ID" value="KAF2758341.1"/>
    <property type="molecule type" value="Genomic_DNA"/>
</dbReference>
<evidence type="ECO:0000256" key="8">
    <source>
        <dbReference type="SAM" id="MobiDB-lite"/>
    </source>
</evidence>
<proteinExistence type="inferred from homology"/>
<protein>
    <submittedName>
        <fullName evidence="10">Pkinase-domain-containing protein</fullName>
    </submittedName>
</protein>
<reference evidence="10" key="1">
    <citation type="journal article" date="2020" name="Stud. Mycol.">
        <title>101 Dothideomycetes genomes: a test case for predicting lifestyles and emergence of pathogens.</title>
        <authorList>
            <person name="Haridas S."/>
            <person name="Albert R."/>
            <person name="Binder M."/>
            <person name="Bloem J."/>
            <person name="Labutti K."/>
            <person name="Salamov A."/>
            <person name="Andreopoulos B."/>
            <person name="Baker S."/>
            <person name="Barry K."/>
            <person name="Bills G."/>
            <person name="Bluhm B."/>
            <person name="Cannon C."/>
            <person name="Castanera R."/>
            <person name="Culley D."/>
            <person name="Daum C."/>
            <person name="Ezra D."/>
            <person name="Gonzalez J."/>
            <person name="Henrissat B."/>
            <person name="Kuo A."/>
            <person name="Liang C."/>
            <person name="Lipzen A."/>
            <person name="Lutzoni F."/>
            <person name="Magnuson J."/>
            <person name="Mondo S."/>
            <person name="Nolan M."/>
            <person name="Ohm R."/>
            <person name="Pangilinan J."/>
            <person name="Park H.-J."/>
            <person name="Ramirez L."/>
            <person name="Alfaro M."/>
            <person name="Sun H."/>
            <person name="Tritt A."/>
            <person name="Yoshinaga Y."/>
            <person name="Zwiers L.-H."/>
            <person name="Turgeon B."/>
            <person name="Goodwin S."/>
            <person name="Spatafora J."/>
            <person name="Crous P."/>
            <person name="Grigoriev I."/>
        </authorList>
    </citation>
    <scope>NUCLEOTIDE SEQUENCE</scope>
    <source>
        <strain evidence="10">CBS 121739</strain>
    </source>
</reference>
<dbReference type="RefSeq" id="XP_033600792.1">
    <property type="nucleotide sequence ID" value="XM_033741833.1"/>
</dbReference>
<dbReference type="PANTHER" id="PTHR24345">
    <property type="entry name" value="SERINE/THREONINE-PROTEIN KINASE PLK"/>
    <property type="match status" value="1"/>
</dbReference>
<keyword evidence="1 7" id="KW-0723">Serine/threonine-protein kinase</keyword>
<dbReference type="Pfam" id="PF00069">
    <property type="entry name" value="Pkinase"/>
    <property type="match status" value="1"/>
</dbReference>
<dbReference type="GO" id="GO:0004674">
    <property type="term" value="F:protein serine/threonine kinase activity"/>
    <property type="evidence" value="ECO:0007669"/>
    <property type="project" value="UniProtKB-KW"/>
</dbReference>
<evidence type="ECO:0000313" key="10">
    <source>
        <dbReference type="EMBL" id="KAF2758341.1"/>
    </source>
</evidence>
<dbReference type="InterPro" id="IPR011009">
    <property type="entry name" value="Kinase-like_dom_sf"/>
</dbReference>
<dbReference type="PROSITE" id="PS50011">
    <property type="entry name" value="PROTEIN_KINASE_DOM"/>
    <property type="match status" value="1"/>
</dbReference>
<dbReference type="AlphaFoldDB" id="A0A6A6WB60"/>
<dbReference type="InterPro" id="IPR000719">
    <property type="entry name" value="Prot_kinase_dom"/>
</dbReference>
<feature type="domain" description="Protein kinase" evidence="9">
    <location>
        <begin position="126"/>
        <end position="430"/>
    </location>
</feature>
<evidence type="ECO:0000256" key="5">
    <source>
        <dbReference type="ARBA" id="ARBA00022840"/>
    </source>
</evidence>
<keyword evidence="5 6" id="KW-0067">ATP-binding</keyword>
<evidence type="ECO:0000256" key="2">
    <source>
        <dbReference type="ARBA" id="ARBA00022679"/>
    </source>
</evidence>
<dbReference type="InterPro" id="IPR008271">
    <property type="entry name" value="Ser/Thr_kinase_AS"/>
</dbReference>
<accession>A0A6A6WB60</accession>
<keyword evidence="3 6" id="KW-0547">Nucleotide-binding</keyword>
<dbReference type="InterPro" id="IPR017441">
    <property type="entry name" value="Protein_kinase_ATP_BS"/>
</dbReference>
<dbReference type="Gene3D" id="1.10.510.10">
    <property type="entry name" value="Transferase(Phosphotransferase) domain 1"/>
    <property type="match status" value="1"/>
</dbReference>
<dbReference type="PROSITE" id="PS00107">
    <property type="entry name" value="PROTEIN_KINASE_ATP"/>
    <property type="match status" value="1"/>
</dbReference>
<feature type="compositionally biased region" description="Polar residues" evidence="8">
    <location>
        <begin position="7"/>
        <end position="39"/>
    </location>
</feature>
<feature type="region of interest" description="Disordered" evidence="8">
    <location>
        <begin position="1"/>
        <end position="85"/>
    </location>
</feature>
<dbReference type="GeneID" id="54482887"/>